<reference evidence="11 12" key="1">
    <citation type="submission" date="2014-02" db="EMBL/GenBank/DDBJ databases">
        <title>Expanding our view of genomic diversity in Candidatus Accumulibacter clades.</title>
        <authorList>
            <person name="Skennerton C.T."/>
            <person name="Barr J.J."/>
            <person name="Slater F.R."/>
            <person name="Bond P.L."/>
            <person name="Tyson G.W."/>
        </authorList>
    </citation>
    <scope>NUCLEOTIDE SEQUENCE [LARGE SCALE GENOMIC DNA]</scope>
    <source>
        <strain evidence="12">BA-92</strain>
    </source>
</reference>
<dbReference type="GO" id="GO:0022857">
    <property type="term" value="F:transmembrane transporter activity"/>
    <property type="evidence" value="ECO:0007669"/>
    <property type="project" value="UniProtKB-UniRule"/>
</dbReference>
<feature type="domain" description="Tripartite ATP-independent periplasmic transporters DctQ component" evidence="10">
    <location>
        <begin position="43"/>
        <end position="135"/>
    </location>
</feature>
<dbReference type="Pfam" id="PF04290">
    <property type="entry name" value="DctQ"/>
    <property type="match status" value="1"/>
</dbReference>
<evidence type="ECO:0000259" key="10">
    <source>
        <dbReference type="Pfam" id="PF04290"/>
    </source>
</evidence>
<dbReference type="PANTHER" id="PTHR35011:SF2">
    <property type="entry name" value="2,3-DIKETO-L-GULONATE TRAP TRANSPORTER SMALL PERMEASE PROTEIN YIAM"/>
    <property type="match status" value="1"/>
</dbReference>
<feature type="transmembrane region" description="Helical" evidence="9">
    <location>
        <begin position="72"/>
        <end position="96"/>
    </location>
</feature>
<evidence type="ECO:0000256" key="9">
    <source>
        <dbReference type="RuleBase" id="RU369079"/>
    </source>
</evidence>
<comment type="function">
    <text evidence="9">Part of the tripartite ATP-independent periplasmic (TRAP) transport system.</text>
</comment>
<comment type="subcellular location">
    <subcellularLocation>
        <location evidence="1 9">Cell inner membrane</location>
        <topology evidence="1 9">Multi-pass membrane protein</topology>
    </subcellularLocation>
</comment>
<sequence length="226" mass="25177">MGAYWFHIYLLIFIVILWALEKKFPKAMAHAEESLLVLVITSIMAVAFFQVVARYGFNTGWSGALEYNTTAFSWLIILGMGYGLRTSLHLGVDIVIKAVPSPVTKTLSLVGAACCLLYGLVLLDSSWVALFGVDTRGGAIDYWLKMYKIGIGSEELHYPGFVQDAFGIQSRIHRWLLLLILPLGLALMAFRSLQAFVDIATGHRKLLISGHEAEDMVEENKHILKD</sequence>
<comment type="caution">
    <text evidence="9">Lacks conserved residue(s) required for the propagation of feature annotation.</text>
</comment>
<feature type="transmembrane region" description="Helical" evidence="9">
    <location>
        <begin position="172"/>
        <end position="190"/>
    </location>
</feature>
<comment type="similarity">
    <text evidence="8 9">Belongs to the TRAP transporter small permease family.</text>
</comment>
<comment type="caution">
    <text evidence="11">The sequence shown here is derived from an EMBL/GenBank/DDBJ whole genome shotgun (WGS) entry which is preliminary data.</text>
</comment>
<keyword evidence="2 9" id="KW-0813">Transport</keyword>
<dbReference type="AlphaFoldDB" id="A0A011NEP1"/>
<dbReference type="GO" id="GO:0005886">
    <property type="term" value="C:plasma membrane"/>
    <property type="evidence" value="ECO:0007669"/>
    <property type="project" value="UniProtKB-SubCell"/>
</dbReference>
<gene>
    <name evidence="11" type="ORF">AW10_01343</name>
</gene>
<keyword evidence="7 9" id="KW-0472">Membrane</keyword>
<evidence type="ECO:0000256" key="1">
    <source>
        <dbReference type="ARBA" id="ARBA00004429"/>
    </source>
</evidence>
<dbReference type="EMBL" id="JEMX01000026">
    <property type="protein sequence ID" value="EXI81143.1"/>
    <property type="molecule type" value="Genomic_DNA"/>
</dbReference>
<name>A0A011NEP1_9PROT</name>
<evidence type="ECO:0000313" key="12">
    <source>
        <dbReference type="Proteomes" id="UP000021816"/>
    </source>
</evidence>
<feature type="transmembrane region" description="Helical" evidence="9">
    <location>
        <begin position="34"/>
        <end position="52"/>
    </location>
</feature>
<keyword evidence="6 9" id="KW-1133">Transmembrane helix</keyword>
<evidence type="ECO:0000256" key="6">
    <source>
        <dbReference type="ARBA" id="ARBA00022989"/>
    </source>
</evidence>
<keyword evidence="5 9" id="KW-0812">Transmembrane</keyword>
<protein>
    <recommendedName>
        <fullName evidence="9">TRAP transporter small permease protein</fullName>
    </recommendedName>
</protein>
<evidence type="ECO:0000256" key="5">
    <source>
        <dbReference type="ARBA" id="ARBA00022692"/>
    </source>
</evidence>
<keyword evidence="4 9" id="KW-0997">Cell inner membrane</keyword>
<evidence type="ECO:0000256" key="8">
    <source>
        <dbReference type="ARBA" id="ARBA00038436"/>
    </source>
</evidence>
<dbReference type="PATRIC" id="fig|1454003.3.peg.1381"/>
<dbReference type="GO" id="GO:0015740">
    <property type="term" value="P:C4-dicarboxylate transport"/>
    <property type="evidence" value="ECO:0007669"/>
    <property type="project" value="TreeGrafter"/>
</dbReference>
<feature type="transmembrane region" description="Helical" evidence="9">
    <location>
        <begin position="108"/>
        <end position="133"/>
    </location>
</feature>
<evidence type="ECO:0000313" key="11">
    <source>
        <dbReference type="EMBL" id="EXI81143.1"/>
    </source>
</evidence>
<feature type="transmembrane region" description="Helical" evidence="9">
    <location>
        <begin position="6"/>
        <end position="22"/>
    </location>
</feature>
<keyword evidence="3" id="KW-1003">Cell membrane</keyword>
<comment type="subunit">
    <text evidence="9">The complex comprises the extracytoplasmic solute receptor protein and the two transmembrane proteins.</text>
</comment>
<dbReference type="InterPro" id="IPR055348">
    <property type="entry name" value="DctQ"/>
</dbReference>
<evidence type="ECO:0000256" key="4">
    <source>
        <dbReference type="ARBA" id="ARBA00022519"/>
    </source>
</evidence>
<dbReference type="STRING" id="1454003.AW10_01343"/>
<evidence type="ECO:0000256" key="7">
    <source>
        <dbReference type="ARBA" id="ARBA00023136"/>
    </source>
</evidence>
<dbReference type="PANTHER" id="PTHR35011">
    <property type="entry name" value="2,3-DIKETO-L-GULONATE TRAP TRANSPORTER SMALL PERMEASE PROTEIN YIAM"/>
    <property type="match status" value="1"/>
</dbReference>
<organism evidence="11 12">
    <name type="scientific">Candidatus Accumulibacter appositus</name>
    <dbReference type="NCBI Taxonomy" id="1454003"/>
    <lineage>
        <taxon>Bacteria</taxon>
        <taxon>Pseudomonadati</taxon>
        <taxon>Pseudomonadota</taxon>
        <taxon>Betaproteobacteria</taxon>
        <taxon>Candidatus Accumulibacter</taxon>
    </lineage>
</organism>
<dbReference type="InterPro" id="IPR007387">
    <property type="entry name" value="TRAP_DctQ"/>
</dbReference>
<evidence type="ECO:0000256" key="3">
    <source>
        <dbReference type="ARBA" id="ARBA00022475"/>
    </source>
</evidence>
<proteinExistence type="inferred from homology"/>
<dbReference type="Proteomes" id="UP000021816">
    <property type="component" value="Unassembled WGS sequence"/>
</dbReference>
<evidence type="ECO:0000256" key="2">
    <source>
        <dbReference type="ARBA" id="ARBA00022448"/>
    </source>
</evidence>
<accession>A0A011NEP1</accession>